<feature type="compositionally biased region" description="Basic and acidic residues" evidence="1">
    <location>
        <begin position="18"/>
        <end position="28"/>
    </location>
</feature>
<keyword evidence="3" id="KW-1185">Reference proteome</keyword>
<sequence length="544" mass="62243">MPKRKLRNSNSITNLGEHAQKKPREQLLRTRGAGNKENVPPSTAESFHFEALPSCDSTERISVWSSASFVVSMLQEPEESSALLQHLATYSPVPNVSQPASSFRPPPSVEEACSALKDLKQLIRPPRKHSRGAGHFVAGDDRLLSRLWQMQMFLTDYVRSGDSKQWGALSLRTAVRWEKGIHTARSLRTWTRAFLTDRHELPLTPENTWTKSLLEKRPDLKEAIGEHLQSVGKYVRALDIVDFMALPANQVKYGLAKPISLSQAQVWMRHLDYRWTKTPNGQFVDGHERADVVEYRQSRFLPAIADYDHFARQWNKDGTEVSLPDDSPRPRNRRVIYWHHDESVFYAHDRRTRRWVHKSEKAVPRAKGEGASLMVADFVSAEHGWLRSPDGKESARVLFRPGKNRDGYFTHEEILAHATTAIDILSQHYPDEQHVFIFDNAPTHLKRAADALSARKMSLHPTKPGKPVFGVDQMSNDANGNKHKRRVPMADGWFYTRAHRFMDAYRRGLNGKQAAWAAKKYHSHRVLPNNILEELDREGITSED</sequence>
<dbReference type="InterPro" id="IPR036397">
    <property type="entry name" value="RNaseH_sf"/>
</dbReference>
<evidence type="ECO:0000313" key="3">
    <source>
        <dbReference type="Proteomes" id="UP000292082"/>
    </source>
</evidence>
<evidence type="ECO:0000313" key="2">
    <source>
        <dbReference type="EMBL" id="TBU54111.1"/>
    </source>
</evidence>
<protein>
    <submittedName>
        <fullName evidence="2">Uncharacterized protein</fullName>
    </submittedName>
</protein>
<dbReference type="Proteomes" id="UP000292082">
    <property type="component" value="Unassembled WGS sequence"/>
</dbReference>
<name>A0A4Q9PJ56_9APHY</name>
<reference evidence="2 3" key="1">
    <citation type="submission" date="2019-01" db="EMBL/GenBank/DDBJ databases">
        <title>Draft genome sequences of three monokaryotic isolates of the white-rot basidiomycete fungus Dichomitus squalens.</title>
        <authorList>
            <consortium name="DOE Joint Genome Institute"/>
            <person name="Lopez S.C."/>
            <person name="Andreopoulos B."/>
            <person name="Pangilinan J."/>
            <person name="Lipzen A."/>
            <person name="Riley R."/>
            <person name="Ahrendt S."/>
            <person name="Ng V."/>
            <person name="Barry K."/>
            <person name="Daum C."/>
            <person name="Grigoriev I.V."/>
            <person name="Hilden K.S."/>
            <person name="Makela M.R."/>
            <person name="de Vries R.P."/>
        </authorList>
    </citation>
    <scope>NUCLEOTIDE SEQUENCE [LARGE SCALE GENOMIC DNA]</scope>
    <source>
        <strain evidence="2 3">CBS 464.89</strain>
    </source>
</reference>
<feature type="region of interest" description="Disordered" evidence="1">
    <location>
        <begin position="1"/>
        <end position="44"/>
    </location>
</feature>
<dbReference type="PANTHER" id="PTHR35871">
    <property type="entry name" value="EXPRESSED PROTEIN"/>
    <property type="match status" value="1"/>
</dbReference>
<dbReference type="Gene3D" id="3.30.420.10">
    <property type="entry name" value="Ribonuclease H-like superfamily/Ribonuclease H"/>
    <property type="match status" value="1"/>
</dbReference>
<dbReference type="GO" id="GO:0003676">
    <property type="term" value="F:nucleic acid binding"/>
    <property type="evidence" value="ECO:0007669"/>
    <property type="project" value="InterPro"/>
</dbReference>
<evidence type="ECO:0000256" key="1">
    <source>
        <dbReference type="SAM" id="MobiDB-lite"/>
    </source>
</evidence>
<feature type="region of interest" description="Disordered" evidence="1">
    <location>
        <begin position="458"/>
        <end position="483"/>
    </location>
</feature>
<organism evidence="2 3">
    <name type="scientific">Dichomitus squalens</name>
    <dbReference type="NCBI Taxonomy" id="114155"/>
    <lineage>
        <taxon>Eukaryota</taxon>
        <taxon>Fungi</taxon>
        <taxon>Dikarya</taxon>
        <taxon>Basidiomycota</taxon>
        <taxon>Agaricomycotina</taxon>
        <taxon>Agaricomycetes</taxon>
        <taxon>Polyporales</taxon>
        <taxon>Polyporaceae</taxon>
        <taxon>Dichomitus</taxon>
    </lineage>
</organism>
<dbReference type="AlphaFoldDB" id="A0A4Q9PJ56"/>
<proteinExistence type="predicted"/>
<dbReference type="PANTHER" id="PTHR35871:SF1">
    <property type="entry name" value="CXC1-LIKE CYSTEINE CLUSTER ASSOCIATED WITH KDZ TRANSPOSASES DOMAIN-CONTAINING PROTEIN"/>
    <property type="match status" value="1"/>
</dbReference>
<gene>
    <name evidence="2" type="ORF">BD310DRAFT_969966</name>
</gene>
<accession>A0A4Q9PJ56</accession>
<dbReference type="EMBL" id="ML145197">
    <property type="protein sequence ID" value="TBU54111.1"/>
    <property type="molecule type" value="Genomic_DNA"/>
</dbReference>